<proteinExistence type="predicted"/>
<organism evidence="1 2">
    <name type="scientific">Paramuricea clavata</name>
    <name type="common">Red gorgonian</name>
    <name type="synonym">Violescent sea-whip</name>
    <dbReference type="NCBI Taxonomy" id="317549"/>
    <lineage>
        <taxon>Eukaryota</taxon>
        <taxon>Metazoa</taxon>
        <taxon>Cnidaria</taxon>
        <taxon>Anthozoa</taxon>
        <taxon>Octocorallia</taxon>
        <taxon>Malacalcyonacea</taxon>
        <taxon>Plexauridae</taxon>
        <taxon>Paramuricea</taxon>
    </lineage>
</organism>
<feature type="non-terminal residue" evidence="1">
    <location>
        <position position="1"/>
    </location>
</feature>
<name>A0A7D9DXF5_PARCT</name>
<dbReference type="EMBL" id="CACRXK020002865">
    <property type="protein sequence ID" value="CAB3996415.1"/>
    <property type="molecule type" value="Genomic_DNA"/>
</dbReference>
<evidence type="ECO:0000313" key="1">
    <source>
        <dbReference type="EMBL" id="CAB3996415.1"/>
    </source>
</evidence>
<accession>A0A7D9DXF5</accession>
<keyword evidence="2" id="KW-1185">Reference proteome</keyword>
<evidence type="ECO:0000313" key="2">
    <source>
        <dbReference type="Proteomes" id="UP001152795"/>
    </source>
</evidence>
<reference evidence="1" key="1">
    <citation type="submission" date="2020-04" db="EMBL/GenBank/DDBJ databases">
        <authorList>
            <person name="Alioto T."/>
            <person name="Alioto T."/>
            <person name="Gomez Garrido J."/>
        </authorList>
    </citation>
    <scope>NUCLEOTIDE SEQUENCE</scope>
    <source>
        <strain evidence="1">A484AB</strain>
    </source>
</reference>
<gene>
    <name evidence="1" type="ORF">PACLA_8A088563</name>
</gene>
<dbReference type="AlphaFoldDB" id="A0A7D9DXF5"/>
<comment type="caution">
    <text evidence="1">The sequence shown here is derived from an EMBL/GenBank/DDBJ whole genome shotgun (WGS) entry which is preliminary data.</text>
</comment>
<protein>
    <submittedName>
        <fullName evidence="1">Uncharacterized protein</fullName>
    </submittedName>
</protein>
<sequence length="146" mass="16142">RMVITLCTNILGMILAIAGTSVGSEFWAKLERPTGCVNIYRPAFDYDCHCQHNNETIKYSVHCWRVDVVRVCTGIVTTIFGVFAILSFLASINSCIRIYNVSRGPTAVDIIAQQPNTLVLTTSQAHNEQPSPYSHPAGAGQYEMIF</sequence>
<dbReference type="Proteomes" id="UP001152795">
    <property type="component" value="Unassembled WGS sequence"/>
</dbReference>